<evidence type="ECO:0000313" key="6">
    <source>
        <dbReference type="EMBL" id="EIJ36429.1"/>
    </source>
</evidence>
<evidence type="ECO:0000256" key="4">
    <source>
        <dbReference type="ARBA" id="ARBA00025742"/>
    </source>
</evidence>
<evidence type="ECO:0000256" key="2">
    <source>
        <dbReference type="ARBA" id="ARBA00022801"/>
    </source>
</evidence>
<dbReference type="GO" id="GO:0016787">
    <property type="term" value="F:hydrolase activity"/>
    <property type="evidence" value="ECO:0007669"/>
    <property type="project" value="UniProtKB-KW"/>
</dbReference>
<dbReference type="EMBL" id="JH651384">
    <property type="protein sequence ID" value="EIJ36429.1"/>
    <property type="molecule type" value="Genomic_DNA"/>
</dbReference>
<accession>A0A656HM92</accession>
<dbReference type="InterPro" id="IPR029052">
    <property type="entry name" value="Metallo-depent_PP-like"/>
</dbReference>
<keyword evidence="3" id="KW-0408">Iron</keyword>
<keyword evidence="7" id="KW-1185">Reference proteome</keyword>
<dbReference type="CDD" id="cd07400">
    <property type="entry name" value="MPP_1"/>
    <property type="match status" value="1"/>
</dbReference>
<evidence type="ECO:0000256" key="1">
    <source>
        <dbReference type="ARBA" id="ARBA00022723"/>
    </source>
</evidence>
<dbReference type="RefSeq" id="WP_002710302.1">
    <property type="nucleotide sequence ID" value="NZ_JH651384.1"/>
</dbReference>
<dbReference type="SUPFAM" id="SSF56300">
    <property type="entry name" value="Metallo-dependent phosphatases"/>
    <property type="match status" value="1"/>
</dbReference>
<dbReference type="InterPro" id="IPR004843">
    <property type="entry name" value="Calcineurin-like_PHP"/>
</dbReference>
<gene>
    <name evidence="6" type="ORF">Thini_3929</name>
</gene>
<dbReference type="OrthoDB" id="9811542at2"/>
<reference evidence="7" key="1">
    <citation type="journal article" date="2011" name="Stand. Genomic Sci.">
        <title>Genome sequence of the filamentous, gliding Thiothrix nivea neotype strain (JP2(T)).</title>
        <authorList>
            <person name="Lapidus A."/>
            <person name="Nolan M."/>
            <person name="Lucas S."/>
            <person name="Glavina Del Rio T."/>
            <person name="Tice H."/>
            <person name="Cheng J.F."/>
            <person name="Tapia R."/>
            <person name="Han C."/>
            <person name="Goodwin L."/>
            <person name="Pitluck S."/>
            <person name="Liolios K."/>
            <person name="Pagani I."/>
            <person name="Ivanova N."/>
            <person name="Huntemann M."/>
            <person name="Mavromatis K."/>
            <person name="Mikhailova N."/>
            <person name="Pati A."/>
            <person name="Chen A."/>
            <person name="Palaniappan K."/>
            <person name="Land M."/>
            <person name="Brambilla E.M."/>
            <person name="Rohde M."/>
            <person name="Abt B."/>
            <person name="Verbarg S."/>
            <person name="Goker M."/>
            <person name="Bristow J."/>
            <person name="Eisen J.A."/>
            <person name="Markowitz V."/>
            <person name="Hugenholtz P."/>
            <person name="Kyrpides N.C."/>
            <person name="Klenk H.P."/>
            <person name="Woyke T."/>
        </authorList>
    </citation>
    <scope>NUCLEOTIDE SEQUENCE [LARGE SCALE GENOMIC DNA]</scope>
    <source>
        <strain evidence="7">ATCC 35100 / DSM 5205 / JP2</strain>
    </source>
</reference>
<dbReference type="AlphaFoldDB" id="A0A656HM92"/>
<dbReference type="InterPro" id="IPR050884">
    <property type="entry name" value="CNP_phosphodiesterase-III"/>
</dbReference>
<evidence type="ECO:0000259" key="5">
    <source>
        <dbReference type="Pfam" id="PF00149"/>
    </source>
</evidence>
<keyword evidence="2" id="KW-0378">Hydrolase</keyword>
<sequence>MTTIAHISDLHFGRDLQPVTEGLLASLDAIQPELIIISGDLTQRAKTVEYEAGQDFLRRLQQPRFIIPGNHDLAAWNVLERFAYPWRKWKQYVAADLEPMMQTDAFIAVGVNTARRMGWYLDWSRGRINRRQIQYVQNMLQQAPEDCLRLAVAHHPFWLPDSSLSRHLIGRREEALQGFRAAGVDLILGGHVHLAYVQPLEGMLVSHAGTTISNRLIPGQPNSFNVIRGDRKVLELEQMEWRGEGFEPITKQFFQRTEGGWQPHVDF</sequence>
<comment type="similarity">
    <text evidence="4">Belongs to the cyclic nucleotide phosphodiesterase class-III family.</text>
</comment>
<dbReference type="GO" id="GO:0046872">
    <property type="term" value="F:metal ion binding"/>
    <property type="evidence" value="ECO:0007669"/>
    <property type="project" value="UniProtKB-KW"/>
</dbReference>
<dbReference type="Proteomes" id="UP000005317">
    <property type="component" value="Unassembled WGS sequence"/>
</dbReference>
<dbReference type="PANTHER" id="PTHR42988:SF2">
    <property type="entry name" value="CYCLIC NUCLEOTIDE PHOSPHODIESTERASE CBUA0032-RELATED"/>
    <property type="match status" value="1"/>
</dbReference>
<organism evidence="6 7">
    <name type="scientific">Thiothrix nivea (strain ATCC 35100 / DSM 5205 / JP2)</name>
    <dbReference type="NCBI Taxonomy" id="870187"/>
    <lineage>
        <taxon>Bacteria</taxon>
        <taxon>Pseudomonadati</taxon>
        <taxon>Pseudomonadota</taxon>
        <taxon>Gammaproteobacteria</taxon>
        <taxon>Thiotrichales</taxon>
        <taxon>Thiotrichaceae</taxon>
        <taxon>Thiothrix</taxon>
    </lineage>
</organism>
<dbReference type="Pfam" id="PF00149">
    <property type="entry name" value="Metallophos"/>
    <property type="match status" value="1"/>
</dbReference>
<evidence type="ECO:0000256" key="3">
    <source>
        <dbReference type="ARBA" id="ARBA00023004"/>
    </source>
</evidence>
<evidence type="ECO:0000313" key="7">
    <source>
        <dbReference type="Proteomes" id="UP000005317"/>
    </source>
</evidence>
<proteinExistence type="inferred from homology"/>
<feature type="domain" description="Calcineurin-like phosphoesterase" evidence="5">
    <location>
        <begin position="3"/>
        <end position="193"/>
    </location>
</feature>
<dbReference type="Gene3D" id="3.60.21.10">
    <property type="match status" value="1"/>
</dbReference>
<dbReference type="PANTHER" id="PTHR42988">
    <property type="entry name" value="PHOSPHOHYDROLASE"/>
    <property type="match status" value="1"/>
</dbReference>
<keyword evidence="1" id="KW-0479">Metal-binding</keyword>
<protein>
    <submittedName>
        <fullName evidence="6">Metallophosphoesterase</fullName>
    </submittedName>
</protein>
<name>A0A656HM92_THINJ</name>